<keyword evidence="3" id="KW-1185">Reference proteome</keyword>
<evidence type="ECO:0000313" key="2">
    <source>
        <dbReference type="EMBL" id="KAJ7029928.1"/>
    </source>
</evidence>
<proteinExistence type="predicted"/>
<dbReference type="Proteomes" id="UP001218188">
    <property type="component" value="Unassembled WGS sequence"/>
</dbReference>
<reference evidence="2" key="1">
    <citation type="submission" date="2023-03" db="EMBL/GenBank/DDBJ databases">
        <title>Massive genome expansion in bonnet fungi (Mycena s.s.) driven by repeated elements and novel gene families across ecological guilds.</title>
        <authorList>
            <consortium name="Lawrence Berkeley National Laboratory"/>
            <person name="Harder C.B."/>
            <person name="Miyauchi S."/>
            <person name="Viragh M."/>
            <person name="Kuo A."/>
            <person name="Thoen E."/>
            <person name="Andreopoulos B."/>
            <person name="Lu D."/>
            <person name="Skrede I."/>
            <person name="Drula E."/>
            <person name="Henrissat B."/>
            <person name="Morin E."/>
            <person name="Kohler A."/>
            <person name="Barry K."/>
            <person name="LaButti K."/>
            <person name="Morin E."/>
            <person name="Salamov A."/>
            <person name="Lipzen A."/>
            <person name="Mereny Z."/>
            <person name="Hegedus B."/>
            <person name="Baldrian P."/>
            <person name="Stursova M."/>
            <person name="Weitz H."/>
            <person name="Taylor A."/>
            <person name="Grigoriev I.V."/>
            <person name="Nagy L.G."/>
            <person name="Martin F."/>
            <person name="Kauserud H."/>
        </authorList>
    </citation>
    <scope>NUCLEOTIDE SEQUENCE</scope>
    <source>
        <strain evidence="2">CBHHK200</strain>
    </source>
</reference>
<dbReference type="AlphaFoldDB" id="A0AAD6SP21"/>
<comment type="caution">
    <text evidence="2">The sequence shown here is derived from an EMBL/GenBank/DDBJ whole genome shotgun (WGS) entry which is preliminary data.</text>
</comment>
<dbReference type="EMBL" id="JARJCM010000096">
    <property type="protein sequence ID" value="KAJ7029928.1"/>
    <property type="molecule type" value="Genomic_DNA"/>
</dbReference>
<feature type="compositionally biased region" description="Basic residues" evidence="1">
    <location>
        <begin position="21"/>
        <end position="31"/>
    </location>
</feature>
<gene>
    <name evidence="2" type="ORF">C8F04DRAFT_1264488</name>
</gene>
<organism evidence="2 3">
    <name type="scientific">Mycena alexandri</name>
    <dbReference type="NCBI Taxonomy" id="1745969"/>
    <lineage>
        <taxon>Eukaryota</taxon>
        <taxon>Fungi</taxon>
        <taxon>Dikarya</taxon>
        <taxon>Basidiomycota</taxon>
        <taxon>Agaricomycotina</taxon>
        <taxon>Agaricomycetes</taxon>
        <taxon>Agaricomycetidae</taxon>
        <taxon>Agaricales</taxon>
        <taxon>Marasmiineae</taxon>
        <taxon>Mycenaceae</taxon>
        <taxon>Mycena</taxon>
    </lineage>
</organism>
<accession>A0AAD6SP21</accession>
<protein>
    <submittedName>
        <fullName evidence="2">Uncharacterized protein</fullName>
    </submittedName>
</protein>
<evidence type="ECO:0000313" key="3">
    <source>
        <dbReference type="Proteomes" id="UP001218188"/>
    </source>
</evidence>
<feature type="region of interest" description="Disordered" evidence="1">
    <location>
        <begin position="18"/>
        <end position="45"/>
    </location>
</feature>
<name>A0AAD6SP21_9AGAR</name>
<sequence>MATPATENIIQIQECWAGNYRRPRQPRRRRPPPSNHSGDVPSFFPNPAYTFTQERSGYLLTTAQNNGSLLTTRIGSNQPLVPAAKPAAWKPCAAAVRAQARLDAQPTAEELLLQRLTAGTRSRKRSSEALVDESGFLQEQGRASMPERLTPSALIPARPGMQHGERYILDLPIAHSAAIHGFHYDPSAWTPRRTLILMELGDLRRHAQDFKDQMPRDEASWRLFLIRYRRFQYLMRMLPAIDGGR</sequence>
<evidence type="ECO:0000256" key="1">
    <source>
        <dbReference type="SAM" id="MobiDB-lite"/>
    </source>
</evidence>